<evidence type="ECO:0000313" key="6">
    <source>
        <dbReference type="Proteomes" id="UP000240971"/>
    </source>
</evidence>
<dbReference type="PANTHER" id="PTHR33204:SF29">
    <property type="entry name" value="TRANSCRIPTIONAL REGULATOR"/>
    <property type="match status" value="1"/>
</dbReference>
<dbReference type="Proteomes" id="UP000240971">
    <property type="component" value="Unassembled WGS sequence"/>
</dbReference>
<evidence type="ECO:0000256" key="3">
    <source>
        <dbReference type="ARBA" id="ARBA00023163"/>
    </source>
</evidence>
<organism evidence="5 6">
    <name type="scientific">Chitinophaga niastensis</name>
    <dbReference type="NCBI Taxonomy" id="536980"/>
    <lineage>
        <taxon>Bacteria</taxon>
        <taxon>Pseudomonadati</taxon>
        <taxon>Bacteroidota</taxon>
        <taxon>Chitinophagia</taxon>
        <taxon>Chitinophagales</taxon>
        <taxon>Chitinophagaceae</taxon>
        <taxon>Chitinophaga</taxon>
    </lineage>
</organism>
<evidence type="ECO:0000256" key="2">
    <source>
        <dbReference type="ARBA" id="ARBA00023125"/>
    </source>
</evidence>
<protein>
    <submittedName>
        <fullName evidence="5">HxlR family transcriptional regulator</fullName>
    </submittedName>
</protein>
<dbReference type="InterPro" id="IPR036388">
    <property type="entry name" value="WH-like_DNA-bd_sf"/>
</dbReference>
<dbReference type="SUPFAM" id="SSF46785">
    <property type="entry name" value="Winged helix' DNA-binding domain"/>
    <property type="match status" value="1"/>
</dbReference>
<dbReference type="InterPro" id="IPR002577">
    <property type="entry name" value="HTH_HxlR"/>
</dbReference>
<name>A0A2P8HD54_CHINA</name>
<keyword evidence="3" id="KW-0804">Transcription</keyword>
<evidence type="ECO:0000259" key="4">
    <source>
        <dbReference type="PROSITE" id="PS51118"/>
    </source>
</evidence>
<sequence>MSIIRCDDINVDWKERALGLRDAIELLRGKWKFRILKTLAYGSLRFKDLQEKLNISPKVLTRELQELEQNLLIARTVKKTKPITVEYSVTEYARETRLILEALITFGENHRKKIKSQIKAS</sequence>
<accession>A0A2P8HD54</accession>
<feature type="domain" description="HTH hxlR-type" evidence="4">
    <location>
        <begin position="6"/>
        <end position="115"/>
    </location>
</feature>
<dbReference type="EMBL" id="PYAW01000006">
    <property type="protein sequence ID" value="PSL44159.1"/>
    <property type="molecule type" value="Genomic_DNA"/>
</dbReference>
<reference evidence="5 6" key="1">
    <citation type="submission" date="2018-03" db="EMBL/GenBank/DDBJ databases">
        <title>Genomic Encyclopedia of Archaeal and Bacterial Type Strains, Phase II (KMG-II): from individual species to whole genera.</title>
        <authorList>
            <person name="Goeker M."/>
        </authorList>
    </citation>
    <scope>NUCLEOTIDE SEQUENCE [LARGE SCALE GENOMIC DNA]</scope>
    <source>
        <strain evidence="5 6">DSM 24859</strain>
    </source>
</reference>
<dbReference type="AlphaFoldDB" id="A0A2P8HD54"/>
<comment type="caution">
    <text evidence="5">The sequence shown here is derived from an EMBL/GenBank/DDBJ whole genome shotgun (WGS) entry which is preliminary data.</text>
</comment>
<dbReference type="GO" id="GO:0003677">
    <property type="term" value="F:DNA binding"/>
    <property type="evidence" value="ECO:0007669"/>
    <property type="project" value="UniProtKB-KW"/>
</dbReference>
<keyword evidence="1" id="KW-0805">Transcription regulation</keyword>
<proteinExistence type="predicted"/>
<dbReference type="Pfam" id="PF01638">
    <property type="entry name" value="HxlR"/>
    <property type="match status" value="1"/>
</dbReference>
<evidence type="ECO:0000256" key="1">
    <source>
        <dbReference type="ARBA" id="ARBA00023015"/>
    </source>
</evidence>
<evidence type="ECO:0000313" key="5">
    <source>
        <dbReference type="EMBL" id="PSL44159.1"/>
    </source>
</evidence>
<keyword evidence="2" id="KW-0238">DNA-binding</keyword>
<dbReference type="Gene3D" id="1.10.10.10">
    <property type="entry name" value="Winged helix-like DNA-binding domain superfamily/Winged helix DNA-binding domain"/>
    <property type="match status" value="1"/>
</dbReference>
<gene>
    <name evidence="5" type="ORF">CLV51_10624</name>
</gene>
<dbReference type="PANTHER" id="PTHR33204">
    <property type="entry name" value="TRANSCRIPTIONAL REGULATOR, MARR FAMILY"/>
    <property type="match status" value="1"/>
</dbReference>
<dbReference type="InterPro" id="IPR036390">
    <property type="entry name" value="WH_DNA-bd_sf"/>
</dbReference>
<keyword evidence="6" id="KW-1185">Reference proteome</keyword>
<dbReference type="OrthoDB" id="2619345at2"/>
<dbReference type="PROSITE" id="PS51118">
    <property type="entry name" value="HTH_HXLR"/>
    <property type="match status" value="1"/>
</dbReference>
<dbReference type="RefSeq" id="WP_106530456.1">
    <property type="nucleotide sequence ID" value="NZ_PYAW01000006.1"/>
</dbReference>